<dbReference type="Proteomes" id="UP000054937">
    <property type="component" value="Unassembled WGS sequence"/>
</dbReference>
<dbReference type="AlphaFoldDB" id="A0A0V0QNW7"/>
<keyword evidence="1" id="KW-0472">Membrane</keyword>
<proteinExistence type="predicted"/>
<sequence>MSQLFKKLDPIVEKLHLVEFNEIKVLQLVSIKIGMGCEPAHLILISSILFGGFIVLDIASFLLTSIIGFLYPAYRSFKALQSKNEKDDKPFLIKNEALIDAKLNAAHNKINQTYNQYQQQQQQNVAE</sequence>
<protein>
    <submittedName>
        <fullName evidence="2">Uncharacterized protein</fullName>
    </submittedName>
</protein>
<evidence type="ECO:0000256" key="1">
    <source>
        <dbReference type="SAM" id="Phobius"/>
    </source>
</evidence>
<keyword evidence="3" id="KW-1185">Reference proteome</keyword>
<keyword evidence="1" id="KW-0812">Transmembrane</keyword>
<name>A0A0V0QNW7_PSEPJ</name>
<feature type="transmembrane region" description="Helical" evidence="1">
    <location>
        <begin position="42"/>
        <end position="71"/>
    </location>
</feature>
<accession>A0A0V0QNW7</accession>
<gene>
    <name evidence="2" type="ORF">PPERSA_12478</name>
</gene>
<evidence type="ECO:0000313" key="3">
    <source>
        <dbReference type="Proteomes" id="UP000054937"/>
    </source>
</evidence>
<organism evidence="2 3">
    <name type="scientific">Pseudocohnilembus persalinus</name>
    <name type="common">Ciliate</name>
    <dbReference type="NCBI Taxonomy" id="266149"/>
    <lineage>
        <taxon>Eukaryota</taxon>
        <taxon>Sar</taxon>
        <taxon>Alveolata</taxon>
        <taxon>Ciliophora</taxon>
        <taxon>Intramacronucleata</taxon>
        <taxon>Oligohymenophorea</taxon>
        <taxon>Scuticociliatia</taxon>
        <taxon>Philasterida</taxon>
        <taxon>Pseudocohnilembidae</taxon>
        <taxon>Pseudocohnilembus</taxon>
    </lineage>
</organism>
<keyword evidence="1" id="KW-1133">Transmembrane helix</keyword>
<dbReference type="OrthoDB" id="290016at2759"/>
<dbReference type="InParanoid" id="A0A0V0QNW7"/>
<comment type="caution">
    <text evidence="2">The sequence shown here is derived from an EMBL/GenBank/DDBJ whole genome shotgun (WGS) entry which is preliminary data.</text>
</comment>
<dbReference type="EMBL" id="LDAU01000122">
    <property type="protein sequence ID" value="KRX04031.1"/>
    <property type="molecule type" value="Genomic_DNA"/>
</dbReference>
<reference evidence="2 3" key="1">
    <citation type="journal article" date="2015" name="Sci. Rep.">
        <title>Genome of the facultative scuticociliatosis pathogen Pseudocohnilembus persalinus provides insight into its virulence through horizontal gene transfer.</title>
        <authorList>
            <person name="Xiong J."/>
            <person name="Wang G."/>
            <person name="Cheng J."/>
            <person name="Tian M."/>
            <person name="Pan X."/>
            <person name="Warren A."/>
            <person name="Jiang C."/>
            <person name="Yuan D."/>
            <person name="Miao W."/>
        </authorList>
    </citation>
    <scope>NUCLEOTIDE SEQUENCE [LARGE SCALE GENOMIC DNA]</scope>
    <source>
        <strain evidence="2">36N120E</strain>
    </source>
</reference>
<evidence type="ECO:0000313" key="2">
    <source>
        <dbReference type="EMBL" id="KRX04031.1"/>
    </source>
</evidence>